<proteinExistence type="inferred from homology"/>
<evidence type="ECO:0000256" key="3">
    <source>
        <dbReference type="ARBA" id="ARBA00022741"/>
    </source>
</evidence>
<evidence type="ECO:0000256" key="2">
    <source>
        <dbReference type="ARBA" id="ARBA00022679"/>
    </source>
</evidence>
<reference evidence="12" key="1">
    <citation type="journal article" date="2017" name="Nat. Commun.">
        <title>The asparagus genome sheds light on the origin and evolution of a young Y chromosome.</title>
        <authorList>
            <person name="Harkess A."/>
            <person name="Zhou J."/>
            <person name="Xu C."/>
            <person name="Bowers J.E."/>
            <person name="Van der Hulst R."/>
            <person name="Ayyampalayam S."/>
            <person name="Mercati F."/>
            <person name="Riccardi P."/>
            <person name="McKain M.R."/>
            <person name="Kakrana A."/>
            <person name="Tang H."/>
            <person name="Ray J."/>
            <person name="Groenendijk J."/>
            <person name="Arikit S."/>
            <person name="Mathioni S.M."/>
            <person name="Nakano M."/>
            <person name="Shan H."/>
            <person name="Telgmann-Rauber A."/>
            <person name="Kanno A."/>
            <person name="Yue Z."/>
            <person name="Chen H."/>
            <person name="Li W."/>
            <person name="Chen Y."/>
            <person name="Xu X."/>
            <person name="Zhang Y."/>
            <person name="Luo S."/>
            <person name="Chen H."/>
            <person name="Gao J."/>
            <person name="Mao Z."/>
            <person name="Pires J.C."/>
            <person name="Luo M."/>
            <person name="Kudrna D."/>
            <person name="Wing R.A."/>
            <person name="Meyers B.C."/>
            <person name="Yi K."/>
            <person name="Kong H."/>
            <person name="Lavrijsen P."/>
            <person name="Sunseri F."/>
            <person name="Falavigna A."/>
            <person name="Ye Y."/>
            <person name="Leebens-Mack J.H."/>
            <person name="Chen G."/>
        </authorList>
    </citation>
    <scope>NUCLEOTIDE SEQUENCE [LARGE SCALE GENOMIC DNA]</scope>
    <source>
        <strain evidence="12">cv. DH0086</strain>
    </source>
</reference>
<protein>
    <recommendedName>
        <fullName evidence="7">mitogen-activated protein kinase kinase</fullName>
        <ecNumber evidence="7">2.7.12.2</ecNumber>
    </recommendedName>
</protein>
<keyword evidence="4" id="KW-0418">Kinase</keyword>
<dbReference type="PROSITE" id="PS00107">
    <property type="entry name" value="PROTEIN_KINASE_ATP"/>
    <property type="match status" value="1"/>
</dbReference>
<evidence type="ECO:0000313" key="11">
    <source>
        <dbReference type="EMBL" id="ONK77035.1"/>
    </source>
</evidence>
<feature type="binding site" evidence="8">
    <location>
        <position position="98"/>
    </location>
    <ligand>
        <name>ATP</name>
        <dbReference type="ChEBI" id="CHEBI:30616"/>
    </ligand>
</feature>
<evidence type="ECO:0000256" key="9">
    <source>
        <dbReference type="RuleBase" id="RU000304"/>
    </source>
</evidence>
<evidence type="ECO:0000313" key="12">
    <source>
        <dbReference type="Proteomes" id="UP000243459"/>
    </source>
</evidence>
<name>A0A5P1FF85_ASPOF</name>
<accession>A0A5P1FF85</accession>
<dbReference type="InterPro" id="IPR000719">
    <property type="entry name" value="Prot_kinase_dom"/>
</dbReference>
<dbReference type="CDD" id="cd06623">
    <property type="entry name" value="PKc_MAPKK_plant_like"/>
    <property type="match status" value="1"/>
</dbReference>
<keyword evidence="12" id="KW-1185">Reference proteome</keyword>
<dbReference type="GO" id="GO:0051707">
    <property type="term" value="P:response to other organism"/>
    <property type="evidence" value="ECO:0007669"/>
    <property type="project" value="UniProtKB-ARBA"/>
</dbReference>
<dbReference type="PIRSF" id="PIRSF000654">
    <property type="entry name" value="Integrin-linked_kinase"/>
    <property type="match status" value="1"/>
</dbReference>
<dbReference type="PROSITE" id="PS00108">
    <property type="entry name" value="PROTEIN_KINASE_ST"/>
    <property type="match status" value="1"/>
</dbReference>
<comment type="similarity">
    <text evidence="6">Belongs to the protein kinase superfamily. STE Ser/Thr protein kinase family. MAP kinase kinase subfamily.</text>
</comment>
<feature type="domain" description="Protein kinase" evidence="10">
    <location>
        <begin position="69"/>
        <end position="329"/>
    </location>
</feature>
<evidence type="ECO:0000256" key="7">
    <source>
        <dbReference type="ARBA" id="ARBA00038999"/>
    </source>
</evidence>
<dbReference type="Proteomes" id="UP000243459">
    <property type="component" value="Chromosome 2"/>
</dbReference>
<dbReference type="FunFam" id="3.30.200.20:FF:000265">
    <property type="entry name" value="Mitogen-activated protein kinase kinase 6"/>
    <property type="match status" value="1"/>
</dbReference>
<keyword evidence="3 8" id="KW-0547">Nucleotide-binding</keyword>
<evidence type="ECO:0000256" key="4">
    <source>
        <dbReference type="ARBA" id="ARBA00022777"/>
    </source>
</evidence>
<evidence type="ECO:0000256" key="8">
    <source>
        <dbReference type="PROSITE-ProRule" id="PRU10141"/>
    </source>
</evidence>
<dbReference type="InterPro" id="IPR011009">
    <property type="entry name" value="Kinase-like_dom_sf"/>
</dbReference>
<sequence length="354" mass="39695">MKSKKPLRPLQLAVPDEAIQVDKFLTASGTFQDGDLRLNQKGLRLMSEDSGSQPPDIKEFETQFALEDLETIKVIGKGSGGVVQLVQHKWTGSLFALKGIQMNIQETVRKQIVQELKINQSSQCPHVVVCYHSFYHNGIISLVLEYMNRGSLVDIIKQVKTILEPYLAVLCKQVLEGLVYLHHERHVIHRDIKPSNLLVNHKGEVKITDFGVSAVLASSMGQRDTFVGTYNYMAPERISGGSYDYKSDIWSLGLVILECAIGRFPYIPTEQEEGFLSFYELLEAIVDQPPPIAPPDQFSPEFCSFISACVQKDPQERMSSLELLSHPFIKKFEDKDISLGVLVDGLDPPVNYLG</sequence>
<dbReference type="FunFam" id="1.10.510.10:FF:000285">
    <property type="entry name" value="Mitogen-activated protein kinase kinase 6"/>
    <property type="match status" value="1"/>
</dbReference>
<dbReference type="AlphaFoldDB" id="A0A5P1FF85"/>
<dbReference type="PANTHER" id="PTHR48013">
    <property type="entry name" value="DUAL SPECIFICITY MITOGEN-ACTIVATED PROTEIN KINASE KINASE 5-RELATED"/>
    <property type="match status" value="1"/>
</dbReference>
<dbReference type="InterPro" id="IPR008271">
    <property type="entry name" value="Ser/Thr_kinase_AS"/>
</dbReference>
<dbReference type="SUPFAM" id="SSF56112">
    <property type="entry name" value="Protein kinase-like (PK-like)"/>
    <property type="match status" value="1"/>
</dbReference>
<keyword evidence="2" id="KW-0808">Transferase</keyword>
<dbReference type="Gene3D" id="1.10.510.10">
    <property type="entry name" value="Transferase(Phosphotransferase) domain 1"/>
    <property type="match status" value="1"/>
</dbReference>
<dbReference type="OrthoDB" id="10252354at2759"/>
<dbReference type="GO" id="GO:0005524">
    <property type="term" value="F:ATP binding"/>
    <property type="evidence" value="ECO:0007669"/>
    <property type="project" value="UniProtKB-UniRule"/>
</dbReference>
<keyword evidence="1 9" id="KW-0723">Serine/threonine-protein kinase</keyword>
<dbReference type="PROSITE" id="PS50011">
    <property type="entry name" value="PROTEIN_KINASE_DOM"/>
    <property type="match status" value="1"/>
</dbReference>
<dbReference type="PANTHER" id="PTHR48013:SF32">
    <property type="entry name" value="MITOGEN-ACTIVATED PROTEIN KINASE KINASE 2-LIKE"/>
    <property type="match status" value="1"/>
</dbReference>
<dbReference type="EC" id="2.7.12.2" evidence="7"/>
<evidence type="ECO:0000256" key="5">
    <source>
        <dbReference type="ARBA" id="ARBA00022840"/>
    </source>
</evidence>
<evidence type="ECO:0000259" key="10">
    <source>
        <dbReference type="PROSITE" id="PS50011"/>
    </source>
</evidence>
<dbReference type="InterPro" id="IPR017441">
    <property type="entry name" value="Protein_kinase_ATP_BS"/>
</dbReference>
<organism evidence="11 12">
    <name type="scientific">Asparagus officinalis</name>
    <name type="common">Garden asparagus</name>
    <dbReference type="NCBI Taxonomy" id="4686"/>
    <lineage>
        <taxon>Eukaryota</taxon>
        <taxon>Viridiplantae</taxon>
        <taxon>Streptophyta</taxon>
        <taxon>Embryophyta</taxon>
        <taxon>Tracheophyta</taxon>
        <taxon>Spermatophyta</taxon>
        <taxon>Magnoliopsida</taxon>
        <taxon>Liliopsida</taxon>
        <taxon>Asparagales</taxon>
        <taxon>Asparagaceae</taxon>
        <taxon>Asparagoideae</taxon>
        <taxon>Asparagus</taxon>
    </lineage>
</organism>
<dbReference type="SMART" id="SM00220">
    <property type="entry name" value="S_TKc"/>
    <property type="match status" value="1"/>
</dbReference>
<dbReference type="OMA" id="FPYNTWG"/>
<dbReference type="Gramene" id="ONK77035">
    <property type="protein sequence ID" value="ONK77035"/>
    <property type="gene ID" value="A4U43_C02F2430"/>
</dbReference>
<evidence type="ECO:0000256" key="6">
    <source>
        <dbReference type="ARBA" id="ARBA00038035"/>
    </source>
</evidence>
<gene>
    <name evidence="11" type="ORF">A4U43_C02F2430</name>
</gene>
<dbReference type="Pfam" id="PF00069">
    <property type="entry name" value="Pkinase"/>
    <property type="match status" value="1"/>
</dbReference>
<dbReference type="EMBL" id="CM007382">
    <property type="protein sequence ID" value="ONK77035.1"/>
    <property type="molecule type" value="Genomic_DNA"/>
</dbReference>
<dbReference type="Gene3D" id="3.30.200.20">
    <property type="entry name" value="Phosphorylase Kinase, domain 1"/>
    <property type="match status" value="1"/>
</dbReference>
<dbReference type="GO" id="GO:0004674">
    <property type="term" value="F:protein serine/threonine kinase activity"/>
    <property type="evidence" value="ECO:0007669"/>
    <property type="project" value="UniProtKB-KW"/>
</dbReference>
<dbReference type="GO" id="GO:0004708">
    <property type="term" value="F:MAP kinase kinase activity"/>
    <property type="evidence" value="ECO:0007669"/>
    <property type="project" value="UniProtKB-EC"/>
</dbReference>
<keyword evidence="5 8" id="KW-0067">ATP-binding</keyword>
<evidence type="ECO:0000256" key="1">
    <source>
        <dbReference type="ARBA" id="ARBA00022527"/>
    </source>
</evidence>